<proteinExistence type="predicted"/>
<comment type="caution">
    <text evidence="1">The sequence shown here is derived from an EMBL/GenBank/DDBJ whole genome shotgun (WGS) entry which is preliminary data.</text>
</comment>
<accession>C4V2T2</accession>
<protein>
    <submittedName>
        <fullName evidence="1">Uncharacterized protein</fullName>
    </submittedName>
</protein>
<organism evidence="1 2">
    <name type="scientific">Selenomonas flueggei ATCC 43531</name>
    <dbReference type="NCBI Taxonomy" id="638302"/>
    <lineage>
        <taxon>Bacteria</taxon>
        <taxon>Bacillati</taxon>
        <taxon>Bacillota</taxon>
        <taxon>Negativicutes</taxon>
        <taxon>Selenomonadales</taxon>
        <taxon>Selenomonadaceae</taxon>
        <taxon>Selenomonas</taxon>
    </lineage>
</organism>
<dbReference type="EMBL" id="ACLA01000011">
    <property type="protein sequence ID" value="EEQ48874.1"/>
    <property type="molecule type" value="Genomic_DNA"/>
</dbReference>
<keyword evidence="2" id="KW-1185">Reference proteome</keyword>
<gene>
    <name evidence="1" type="ORF">HMPREF0908_0902</name>
</gene>
<evidence type="ECO:0000313" key="1">
    <source>
        <dbReference type="EMBL" id="EEQ48874.1"/>
    </source>
</evidence>
<dbReference type="AlphaFoldDB" id="C4V2T2"/>
<sequence>MYLQKGGEKMKRMLSVFLSVFIGIQLISMAVVSADKFKGAYVCTDDQGYDYYIERTVSFSHDLAVVIVAENEPNLLFFTYIQQYDKKKMIGRDVYTYKKEKGQYYWQYHTSSDKRWRYVQSDSVQDKILYYALGYIGRLHYYKD</sequence>
<reference evidence="1 2" key="1">
    <citation type="submission" date="2009-04" db="EMBL/GenBank/DDBJ databases">
        <authorList>
            <person name="Qin X."/>
            <person name="Bachman B."/>
            <person name="Battles P."/>
            <person name="Bell A."/>
            <person name="Bess C."/>
            <person name="Bickham C."/>
            <person name="Chaboub L."/>
            <person name="Chen D."/>
            <person name="Coyle M."/>
            <person name="Deiros D.R."/>
            <person name="Dinh H."/>
            <person name="Forbes L."/>
            <person name="Fowler G."/>
            <person name="Francisco L."/>
            <person name="Fu Q."/>
            <person name="Gubbala S."/>
            <person name="Hale W."/>
            <person name="Han Y."/>
            <person name="Hemphill L."/>
            <person name="Highlander S.K."/>
            <person name="Hirani K."/>
            <person name="Hogues M."/>
            <person name="Jackson L."/>
            <person name="Jakkamsetti A."/>
            <person name="Javaid M."/>
            <person name="Jiang H."/>
            <person name="Korchina V."/>
            <person name="Kovar C."/>
            <person name="Lara F."/>
            <person name="Lee S."/>
            <person name="Mata R."/>
            <person name="Mathew T."/>
            <person name="Moen C."/>
            <person name="Morales K."/>
            <person name="Munidasa M."/>
            <person name="Nazareth L."/>
            <person name="Ngo R."/>
            <person name="Nguyen L."/>
            <person name="Okwuonu G."/>
            <person name="Ongeri F."/>
            <person name="Patil S."/>
            <person name="Petrosino J."/>
            <person name="Pham C."/>
            <person name="Pham P."/>
            <person name="Pu L.-L."/>
            <person name="Puazo M."/>
            <person name="Raj R."/>
            <person name="Reid J."/>
            <person name="Rouhana J."/>
            <person name="Saada N."/>
            <person name="Shang Y."/>
            <person name="Simmons D."/>
            <person name="Thornton R."/>
            <person name="Warren J."/>
            <person name="Weissenberger G."/>
            <person name="Zhang J."/>
            <person name="Zhang L."/>
            <person name="Zhou C."/>
            <person name="Zhu D."/>
            <person name="Muzny D."/>
            <person name="Worley K."/>
            <person name="Gibbs R."/>
        </authorList>
    </citation>
    <scope>NUCLEOTIDE SEQUENCE [LARGE SCALE GENOMIC DNA]</scope>
    <source>
        <strain evidence="1 2">ATCC 43531</strain>
    </source>
</reference>
<dbReference type="HOGENOM" id="CLU_1795155_0_0_9"/>
<name>C4V2T2_9FIRM</name>
<evidence type="ECO:0000313" key="2">
    <source>
        <dbReference type="Proteomes" id="UP000005309"/>
    </source>
</evidence>
<dbReference type="Proteomes" id="UP000005309">
    <property type="component" value="Unassembled WGS sequence"/>
</dbReference>